<dbReference type="SUPFAM" id="SSF48613">
    <property type="entry name" value="Heme oxygenase-like"/>
    <property type="match status" value="1"/>
</dbReference>
<reference evidence="3 4" key="1">
    <citation type="submission" date="2018-09" db="EMBL/GenBank/DDBJ databases">
        <title>Identification of marine bacteria producing industrial enzymes.</title>
        <authorList>
            <person name="Cheng T.H."/>
            <person name="Saidin J."/>
            <person name="Muhd D.D."/>
            <person name="Isa M.N.M."/>
            <person name="Bakar M.F.A."/>
            <person name="Ismail N."/>
        </authorList>
    </citation>
    <scope>NUCLEOTIDE SEQUENCE [LARGE SCALE GENOMIC DNA]</scope>
    <source>
        <strain evidence="3 4">MNAD 1.6</strain>
    </source>
</reference>
<accession>A0A3A3EJN7</accession>
<dbReference type="AlphaFoldDB" id="A0A3A3EJN7"/>
<feature type="domain" description="AMP-dependent synthetase/ligase" evidence="2">
    <location>
        <begin position="22"/>
        <end position="336"/>
    </location>
</feature>
<name>A0A3A3EJN7_9GAMM</name>
<dbReference type="InterPro" id="IPR045851">
    <property type="entry name" value="AMP-bd_C_sf"/>
</dbReference>
<dbReference type="Proteomes" id="UP000265938">
    <property type="component" value="Unassembled WGS sequence"/>
</dbReference>
<evidence type="ECO:0000259" key="2">
    <source>
        <dbReference type="Pfam" id="PF00501"/>
    </source>
</evidence>
<evidence type="ECO:0000256" key="1">
    <source>
        <dbReference type="ARBA" id="ARBA00022598"/>
    </source>
</evidence>
<sequence>MSWLTQLPHKDSDTLMVCHQSEGVRSLTKQEFTEQVARLLPTLAEFDAQGVAYQLDNTPAWCVLEAALSELQRVAIPLPTFFTAQQIAFGLQNSGAGLFVCDRAYEGEHAKLVALVDVCKHYPLYVYQLSNTQSVPYFANTQKITFTSGSTGTPKGVCLSLESQMQVATSLYQSIGLEKPNHLCLLPLPVLLENLAGVYAPLLAGGTVNLVPLAELGFSGAQLLEPRKLIAAIERTEPNTLILVPELLTCLVAFAKQGWQAPKSLKFIAVGGAVVSQALIKQARELGLPVYQGYGLSESSSVVSLNTQTDDDIDTAGRVLKHIQYKIENGQLYIKGSLFLGYLGQAAQNANDWYATGDLVTEQAGRLIIQGRLKNQLITSFGRNISAEWPESLLLSHSQVQQAVVIGEGQAFLAALIYANQAMSDAELAAHITAQNSQLPEYAQIRKWHRMAEPMSHTQGLLTSNNRPKRDVINQFFATEISALYQEATSMSQFFNTLQAETQKERDYLLAAPIIGRVFKGEVSLSEYASFLTQAYHHVKHTVPLLMAVGAKLSDKQEWLREAVAEYIEEELGHQEWVLNDIAACGFDKELVRHSRPQFSTELMVSYAYDAINRGNPLAFFGMVHVLEGTSIALADNAAGQIREVVGLPKKAFTYLTSHGALDIEHVKFFENLMNKIDNEDDQQAIIHAAKCFYKLYGNIFRDLDSEPFFSEADLEQSA</sequence>
<proteinExistence type="predicted"/>
<protein>
    <submittedName>
        <fullName evidence="3">AMP-dependent synthetase</fullName>
    </submittedName>
</protein>
<dbReference type="SUPFAM" id="SSF56801">
    <property type="entry name" value="Acetyl-CoA synthetase-like"/>
    <property type="match status" value="1"/>
</dbReference>
<dbReference type="InterPro" id="IPR000873">
    <property type="entry name" value="AMP-dep_synth/lig_dom"/>
</dbReference>
<dbReference type="Pfam" id="PF14518">
    <property type="entry name" value="Haem_oxygenas_2"/>
    <property type="match status" value="1"/>
</dbReference>
<dbReference type="InterPro" id="IPR020845">
    <property type="entry name" value="AMP-binding_CS"/>
</dbReference>
<dbReference type="Pfam" id="PF23562">
    <property type="entry name" value="AMP-binding_C_3"/>
    <property type="match status" value="1"/>
</dbReference>
<dbReference type="Pfam" id="PF00501">
    <property type="entry name" value="AMP-binding"/>
    <property type="match status" value="1"/>
</dbReference>
<dbReference type="PANTHER" id="PTHR43767">
    <property type="entry name" value="LONG-CHAIN-FATTY-ACID--COA LIGASE"/>
    <property type="match status" value="1"/>
</dbReference>
<evidence type="ECO:0000313" key="3">
    <source>
        <dbReference type="EMBL" id="RJF35158.1"/>
    </source>
</evidence>
<dbReference type="EMBL" id="QYSE01000002">
    <property type="protein sequence ID" value="RJF35158.1"/>
    <property type="molecule type" value="Genomic_DNA"/>
</dbReference>
<dbReference type="SMART" id="SM01236">
    <property type="entry name" value="Haem_oxygenase_2"/>
    <property type="match status" value="1"/>
</dbReference>
<dbReference type="InterPro" id="IPR050237">
    <property type="entry name" value="ATP-dep_AMP-bd_enzyme"/>
</dbReference>
<comment type="caution">
    <text evidence="3">The sequence shown here is derived from an EMBL/GenBank/DDBJ whole genome shotgun (WGS) entry which is preliminary data.</text>
</comment>
<dbReference type="Gene3D" id="1.20.910.10">
    <property type="entry name" value="Heme oxygenase-like"/>
    <property type="match status" value="1"/>
</dbReference>
<dbReference type="Gene3D" id="3.40.50.12780">
    <property type="entry name" value="N-terminal domain of ligase-like"/>
    <property type="match status" value="1"/>
</dbReference>
<evidence type="ECO:0000313" key="4">
    <source>
        <dbReference type="Proteomes" id="UP000265938"/>
    </source>
</evidence>
<dbReference type="PANTHER" id="PTHR43767:SF8">
    <property type="entry name" value="LONG-CHAIN-FATTY-ACID--COA LIGASE"/>
    <property type="match status" value="1"/>
</dbReference>
<dbReference type="GO" id="GO:0016874">
    <property type="term" value="F:ligase activity"/>
    <property type="evidence" value="ECO:0007669"/>
    <property type="project" value="UniProtKB-KW"/>
</dbReference>
<dbReference type="InterPro" id="IPR016084">
    <property type="entry name" value="Haem_Oase-like_multi-hlx"/>
</dbReference>
<dbReference type="Gene3D" id="3.30.300.30">
    <property type="match status" value="1"/>
</dbReference>
<organism evidence="3 4">
    <name type="scientific">Pseudoalteromonas gelatinilytica</name>
    <dbReference type="NCBI Taxonomy" id="1703256"/>
    <lineage>
        <taxon>Bacteria</taxon>
        <taxon>Pseudomonadati</taxon>
        <taxon>Pseudomonadota</taxon>
        <taxon>Gammaproteobacteria</taxon>
        <taxon>Alteromonadales</taxon>
        <taxon>Pseudoalteromonadaceae</taxon>
        <taxon>Pseudoalteromonas</taxon>
    </lineage>
</organism>
<dbReference type="PROSITE" id="PS00455">
    <property type="entry name" value="AMP_BINDING"/>
    <property type="match status" value="1"/>
</dbReference>
<gene>
    <name evidence="3" type="ORF">D4741_09220</name>
</gene>
<keyword evidence="1" id="KW-0436">Ligase</keyword>
<dbReference type="InterPro" id="IPR042099">
    <property type="entry name" value="ANL_N_sf"/>
</dbReference>